<evidence type="ECO:0000256" key="2">
    <source>
        <dbReference type="ARBA" id="ARBA00022692"/>
    </source>
</evidence>
<keyword evidence="2 5" id="KW-0812">Transmembrane</keyword>
<feature type="transmembrane region" description="Helical" evidence="5">
    <location>
        <begin position="142"/>
        <end position="161"/>
    </location>
</feature>
<evidence type="ECO:0000256" key="1">
    <source>
        <dbReference type="ARBA" id="ARBA00004141"/>
    </source>
</evidence>
<organism evidence="6">
    <name type="scientific">uncultured Alphaproteobacteria bacterium</name>
    <dbReference type="NCBI Taxonomy" id="91750"/>
    <lineage>
        <taxon>Bacteria</taxon>
        <taxon>Pseudomonadati</taxon>
        <taxon>Pseudomonadota</taxon>
        <taxon>Alphaproteobacteria</taxon>
        <taxon>environmental samples</taxon>
    </lineage>
</organism>
<accession>A0A6G8F2U2</accession>
<dbReference type="InterPro" id="IPR006214">
    <property type="entry name" value="Bax_inhibitor_1-related"/>
</dbReference>
<dbReference type="EMBL" id="MN990731">
    <property type="protein sequence ID" value="QIM10620.1"/>
    <property type="molecule type" value="Genomic_DNA"/>
</dbReference>
<dbReference type="GO" id="GO:0016020">
    <property type="term" value="C:membrane"/>
    <property type="evidence" value="ECO:0007669"/>
    <property type="project" value="UniProtKB-SubCell"/>
</dbReference>
<proteinExistence type="predicted"/>
<feature type="transmembrane region" description="Helical" evidence="5">
    <location>
        <begin position="112"/>
        <end position="130"/>
    </location>
</feature>
<gene>
    <name evidence="6" type="ORF">PlAlph_5120</name>
</gene>
<sequence>MKRLTKQLENRIVTRLYSFMGIGVFIASGVSWLMTSVPAYRDFLYLYDANNRMILSDGGWILLFLPLVMFLSAPRELRKMSFPGVMLLMALFCALIGAALSGFFVVYVKADIFRCLLIAAVMFVAMSGTGKVFRHDMLSWQCVVLTIAWGGVLMFASHLIWPMSTVDIGACAAVIIGICAVVAYSVNDIIRIMTAVPSGEFNHIAACCTMRIFFNLVGVVVVALRFWRGVEPGDNR</sequence>
<evidence type="ECO:0000256" key="3">
    <source>
        <dbReference type="ARBA" id="ARBA00022989"/>
    </source>
</evidence>
<evidence type="ECO:0000256" key="5">
    <source>
        <dbReference type="SAM" id="Phobius"/>
    </source>
</evidence>
<feature type="transmembrane region" description="Helical" evidence="5">
    <location>
        <begin position="208"/>
        <end position="227"/>
    </location>
</feature>
<feature type="transmembrane region" description="Helical" evidence="5">
    <location>
        <begin position="54"/>
        <end position="73"/>
    </location>
</feature>
<evidence type="ECO:0000256" key="4">
    <source>
        <dbReference type="ARBA" id="ARBA00023136"/>
    </source>
</evidence>
<comment type="subcellular location">
    <subcellularLocation>
        <location evidence="1">Membrane</location>
        <topology evidence="1">Multi-pass membrane protein</topology>
    </subcellularLocation>
</comment>
<name>A0A6G8F2U2_9PROT</name>
<dbReference type="Pfam" id="PF01027">
    <property type="entry name" value="Bax1-I"/>
    <property type="match status" value="1"/>
</dbReference>
<reference evidence="6" key="1">
    <citation type="journal article" date="2020" name="J. ISSAAS">
        <title>Lactobacilli and other gastrointestinal microbiota of Peromyscus leucopus, reservoir host for agents of Lyme disease and other zoonoses in North America.</title>
        <authorList>
            <person name="Milovic A."/>
            <person name="Bassam K."/>
            <person name="Shao H."/>
            <person name="Chatzistamou I."/>
            <person name="Tufts D.M."/>
            <person name="Diuk-Wasser M."/>
            <person name="Barbour A.G."/>
        </authorList>
    </citation>
    <scope>NUCLEOTIDE SEQUENCE</scope>
    <source>
        <strain evidence="6">LL90</strain>
    </source>
</reference>
<dbReference type="AlphaFoldDB" id="A0A6G8F2U2"/>
<feature type="transmembrane region" description="Helical" evidence="5">
    <location>
        <begin position="12"/>
        <end position="34"/>
    </location>
</feature>
<feature type="transmembrane region" description="Helical" evidence="5">
    <location>
        <begin position="85"/>
        <end position="106"/>
    </location>
</feature>
<keyword evidence="4 5" id="KW-0472">Membrane</keyword>
<keyword evidence="3 5" id="KW-1133">Transmembrane helix</keyword>
<evidence type="ECO:0000313" key="6">
    <source>
        <dbReference type="EMBL" id="QIM10620.1"/>
    </source>
</evidence>
<feature type="transmembrane region" description="Helical" evidence="5">
    <location>
        <begin position="167"/>
        <end position="187"/>
    </location>
</feature>
<protein>
    <submittedName>
        <fullName evidence="6">Uncharacterized protein</fullName>
    </submittedName>
</protein>